<evidence type="ECO:0000259" key="1">
    <source>
        <dbReference type="Pfam" id="PF05699"/>
    </source>
</evidence>
<proteinExistence type="predicted"/>
<dbReference type="PANTHER" id="PTHR32166:SF81">
    <property type="entry name" value="OS06G0658400 PROTEIN"/>
    <property type="match status" value="1"/>
</dbReference>
<dbReference type="InterPro" id="IPR012337">
    <property type="entry name" value="RNaseH-like_sf"/>
</dbReference>
<protein>
    <recommendedName>
        <fullName evidence="1">HAT C-terminal dimerisation domain-containing protein</fullName>
    </recommendedName>
</protein>
<dbReference type="EMBL" id="KZ865356">
    <property type="protein sequence ID" value="RIA04794.1"/>
    <property type="molecule type" value="Genomic_DNA"/>
</dbReference>
<dbReference type="Proteomes" id="UP000264353">
    <property type="component" value="Unassembled WGS sequence"/>
</dbReference>
<feature type="domain" description="HAT C-terminal dimerisation" evidence="1">
    <location>
        <begin position="144"/>
        <end position="218"/>
    </location>
</feature>
<name>A0A397L7E3_BRACM</name>
<dbReference type="InterPro" id="IPR008906">
    <property type="entry name" value="HATC_C_dom"/>
</dbReference>
<feature type="non-terminal residue" evidence="2">
    <location>
        <position position="252"/>
    </location>
</feature>
<reference evidence="2" key="1">
    <citation type="submission" date="2018-06" db="EMBL/GenBank/DDBJ databases">
        <title>WGS assembly of Brassica rapa FPsc.</title>
        <authorList>
            <person name="Bowman J."/>
            <person name="Kohchi T."/>
            <person name="Yamato K."/>
            <person name="Jenkins J."/>
            <person name="Shu S."/>
            <person name="Ishizaki K."/>
            <person name="Yamaoka S."/>
            <person name="Nishihama R."/>
            <person name="Nakamura Y."/>
            <person name="Berger F."/>
            <person name="Adam C."/>
            <person name="Aki S."/>
            <person name="Althoff F."/>
            <person name="Araki T."/>
            <person name="Arteaga-Vazquez M."/>
            <person name="Balasubrmanian S."/>
            <person name="Bauer D."/>
            <person name="Boehm C."/>
            <person name="Briginshaw L."/>
            <person name="Caballero-Perez J."/>
            <person name="Catarino B."/>
            <person name="Chen F."/>
            <person name="Chiyoda S."/>
            <person name="Chovatia M."/>
            <person name="Davies K."/>
            <person name="Delmans M."/>
            <person name="Demura T."/>
            <person name="Dierschke T."/>
            <person name="Dolan L."/>
            <person name="Dorantes-Acosta A."/>
            <person name="Eklund D."/>
            <person name="Florent S."/>
            <person name="Flores-Sandoval E."/>
            <person name="Fujiyama A."/>
            <person name="Fukuzawa H."/>
            <person name="Galik B."/>
            <person name="Grimanelli D."/>
            <person name="Grimwood J."/>
            <person name="Grossniklaus U."/>
            <person name="Hamada T."/>
            <person name="Haseloff J."/>
            <person name="Hetherington A."/>
            <person name="Higo A."/>
            <person name="Hirakawa Y."/>
            <person name="Hundley H."/>
            <person name="Ikeda Y."/>
            <person name="Inoue K."/>
            <person name="Inoue S."/>
            <person name="Ishida S."/>
            <person name="Jia Q."/>
            <person name="Kakita M."/>
            <person name="Kanazawa T."/>
            <person name="Kawai Y."/>
            <person name="Kawashima T."/>
            <person name="Kennedy M."/>
            <person name="Kinose K."/>
            <person name="Kinoshita T."/>
            <person name="Kohara Y."/>
            <person name="Koide E."/>
            <person name="Komatsu K."/>
            <person name="Kopischke S."/>
            <person name="Kubo M."/>
            <person name="Kyozuka J."/>
            <person name="Lagercrantz U."/>
            <person name="Lin S."/>
            <person name="Lindquist E."/>
            <person name="Lipzen A."/>
            <person name="Lu C."/>
            <person name="Luna E."/>
            <person name="Martienssen R."/>
            <person name="Minamino N."/>
            <person name="Mizutani M."/>
            <person name="Mizutani M."/>
            <person name="Mochizuki N."/>
            <person name="Monte I."/>
            <person name="Mosher R."/>
            <person name="Nagasaki H."/>
            <person name="Nakagami H."/>
            <person name="Naramoto S."/>
            <person name="Nishitani K."/>
            <person name="Ohtani M."/>
            <person name="Okamoto T."/>
            <person name="Okumura M."/>
            <person name="Phillips J."/>
            <person name="Pollak B."/>
            <person name="Reinders A."/>
            <person name="Roevekamp M."/>
            <person name="Sano R."/>
            <person name="Sawa S."/>
            <person name="Schmid M."/>
            <person name="Shirakawa M."/>
            <person name="Solano R."/>
            <person name="Spunde A."/>
            <person name="Suetsugu N."/>
            <person name="Sugano S."/>
            <person name="Sugiyama A."/>
            <person name="Sun R."/>
            <person name="Suzuki Y."/>
            <person name="Takenaka M."/>
            <person name="Takezawa D."/>
            <person name="Tomogane H."/>
            <person name="Tsuzuki M."/>
            <person name="Ueda T."/>
            <person name="Umeda M."/>
            <person name="Ward J."/>
            <person name="Watanabe Y."/>
            <person name="Yazaki K."/>
            <person name="Yokoyama R."/>
            <person name="Yoshitake Y."/>
            <person name="Yotsui I."/>
            <person name="Zachgo S."/>
            <person name="Schmutz J."/>
        </authorList>
    </citation>
    <scope>NUCLEOTIDE SEQUENCE [LARGE SCALE GENOMIC DNA]</scope>
</reference>
<dbReference type="Pfam" id="PF05699">
    <property type="entry name" value="Dimer_Tnp_hAT"/>
    <property type="match status" value="1"/>
</dbReference>
<dbReference type="GO" id="GO:0046983">
    <property type="term" value="F:protein dimerization activity"/>
    <property type="evidence" value="ECO:0007669"/>
    <property type="project" value="InterPro"/>
</dbReference>
<organism evidence="2">
    <name type="scientific">Brassica campestris</name>
    <name type="common">Field mustard</name>
    <dbReference type="NCBI Taxonomy" id="3711"/>
    <lineage>
        <taxon>Eukaryota</taxon>
        <taxon>Viridiplantae</taxon>
        <taxon>Streptophyta</taxon>
        <taxon>Embryophyta</taxon>
        <taxon>Tracheophyta</taxon>
        <taxon>Spermatophyta</taxon>
        <taxon>Magnoliopsida</taxon>
        <taxon>eudicotyledons</taxon>
        <taxon>Gunneridae</taxon>
        <taxon>Pentapetalae</taxon>
        <taxon>rosids</taxon>
        <taxon>malvids</taxon>
        <taxon>Brassicales</taxon>
        <taxon>Brassicaceae</taxon>
        <taxon>Brassiceae</taxon>
        <taxon>Brassica</taxon>
    </lineage>
</organism>
<accession>A0A397L7E3</accession>
<gene>
    <name evidence="2" type="ORF">BRARA_K00938</name>
</gene>
<dbReference type="PANTHER" id="PTHR32166">
    <property type="entry name" value="OSJNBA0013A04.12 PROTEIN"/>
    <property type="match status" value="1"/>
</dbReference>
<sequence length="252" mass="29596">MVISEEWSTYRDDDIGKASFVKEKIVDDDWWEKVSYIIDFTRSIYEMIRFCDTDKPCLHLVYEMWDSMIEKVKAEIYKREKRSMSEFSPFYDVVYEILVARWTKNNTPLHCLAHSLNPSNEDHVKVMQEYALFSMKSGHFEDLTSISMMSTMDPKSWWANFGAKTLLLQALAFRLLGKPSSSSCAERNWSTYSFIHSLRRNRLNPSHVQDLVFIHNNLRLLSRNSDQYEGEKTKIWDVGGDGFDSMEDVGFL</sequence>
<dbReference type="AlphaFoldDB" id="A0A397L7E3"/>
<evidence type="ECO:0000313" key="2">
    <source>
        <dbReference type="EMBL" id="RIA04794.1"/>
    </source>
</evidence>
<dbReference type="SUPFAM" id="SSF53098">
    <property type="entry name" value="Ribonuclease H-like"/>
    <property type="match status" value="1"/>
</dbReference>